<evidence type="ECO:0000256" key="1">
    <source>
        <dbReference type="SAM" id="MobiDB-lite"/>
    </source>
</evidence>
<proteinExistence type="predicted"/>
<evidence type="ECO:0000313" key="2">
    <source>
        <dbReference type="EMBL" id="MEQ2423263.1"/>
    </source>
</evidence>
<accession>A0ABV1CYP7</accession>
<dbReference type="Proteomes" id="UP001433088">
    <property type="component" value="Unassembled WGS sequence"/>
</dbReference>
<organism evidence="2 3">
    <name type="scientific">Megasphaera intestinihominis</name>
    <dbReference type="NCBI Taxonomy" id="3133159"/>
    <lineage>
        <taxon>Bacteria</taxon>
        <taxon>Bacillati</taxon>
        <taxon>Bacillota</taxon>
        <taxon>Negativicutes</taxon>
        <taxon>Veillonellales</taxon>
        <taxon>Veillonellaceae</taxon>
        <taxon>Megasphaera</taxon>
    </lineage>
</organism>
<evidence type="ECO:0000313" key="3">
    <source>
        <dbReference type="Proteomes" id="UP001433088"/>
    </source>
</evidence>
<sequence>MEIKIDMNGSDVELVTFLHSLTINHSQKEQSAVKTANTKKKCRPKKAVKVDPEPDPTDDILDDPEMADIGAHIFGEDNRNE</sequence>
<comment type="caution">
    <text evidence="2">The sequence shown here is derived from an EMBL/GenBank/DDBJ whole genome shotgun (WGS) entry which is preliminary data.</text>
</comment>
<dbReference type="RefSeq" id="WP_349174078.1">
    <property type="nucleotide sequence ID" value="NZ_JBBMEU010000113.1"/>
</dbReference>
<gene>
    <name evidence="2" type="ORF">WMO23_11060</name>
</gene>
<reference evidence="2 3" key="1">
    <citation type="submission" date="2024-03" db="EMBL/GenBank/DDBJ databases">
        <title>Human intestinal bacterial collection.</title>
        <authorList>
            <person name="Pauvert C."/>
            <person name="Hitch T.C.A."/>
            <person name="Clavel T."/>
        </authorList>
    </citation>
    <scope>NUCLEOTIDE SEQUENCE [LARGE SCALE GENOMIC DNA]</scope>
    <source>
        <strain evidence="2 3">CLA-AA-H81</strain>
    </source>
</reference>
<feature type="compositionally biased region" description="Basic residues" evidence="1">
    <location>
        <begin position="37"/>
        <end position="47"/>
    </location>
</feature>
<feature type="region of interest" description="Disordered" evidence="1">
    <location>
        <begin position="29"/>
        <end position="64"/>
    </location>
</feature>
<feature type="compositionally biased region" description="Acidic residues" evidence="1">
    <location>
        <begin position="53"/>
        <end position="64"/>
    </location>
</feature>
<name>A0ABV1CYP7_9FIRM</name>
<protein>
    <submittedName>
        <fullName evidence="2">Uncharacterized protein</fullName>
    </submittedName>
</protein>
<keyword evidence="3" id="KW-1185">Reference proteome</keyword>
<dbReference type="EMBL" id="JBBMEU010000113">
    <property type="protein sequence ID" value="MEQ2423263.1"/>
    <property type="molecule type" value="Genomic_DNA"/>
</dbReference>